<reference evidence="2" key="1">
    <citation type="submission" date="2022-05" db="EMBL/GenBank/DDBJ databases">
        <title>Description of a novel species of Leclercia; Leclercia tamurae and the Proposal for a Novel Genus Silvania gen. nov. Containing Two Novel Species Silvania hatchlandensis sp. nov. and Silvania confinis sp. nov. Isolated from the Rhizosphere of Oak.</title>
        <authorList>
            <person name="Maddock D.W."/>
            <person name="Brady C.L."/>
            <person name="Denman S."/>
            <person name="Arnold D."/>
        </authorList>
    </citation>
    <scope>NUCLEOTIDE SEQUENCE</scope>
    <source>
        <strain evidence="2">H4N4</strain>
    </source>
</reference>
<evidence type="ECO:0000313" key="3">
    <source>
        <dbReference type="Proteomes" id="UP001061282"/>
    </source>
</evidence>
<keyword evidence="3" id="KW-1185">Reference proteome</keyword>
<sequence>MKYPLSLLMMLTFSFSVNSECRLIASQQSVSYGSVSAAERQAAGSKPVELPEKYLQFNVNCDEPQRVRLLFNSTLTHSNTFAFGSQGQMTFTAMKATVDEREVQLAPVRSADSVLSSSGSPLALIILNEGIAFVSGNEVRGKHISLTVAVGARFRNEAITEKMTYRGNLHVKVDAQ</sequence>
<dbReference type="EMBL" id="JAMGZJ010000076">
    <property type="protein sequence ID" value="MCU6669790.1"/>
    <property type="molecule type" value="Genomic_DNA"/>
</dbReference>
<keyword evidence="1" id="KW-0732">Signal</keyword>
<feature type="chain" id="PRO_5039926390" evidence="1">
    <location>
        <begin position="20"/>
        <end position="176"/>
    </location>
</feature>
<name>A0A9J6QKB9_9ENTR</name>
<proteinExistence type="predicted"/>
<gene>
    <name evidence="2" type="ORF">M8013_13655</name>
</gene>
<organism evidence="2 3">
    <name type="scientific">Silvania confinis</name>
    <dbReference type="NCBI Taxonomy" id="2926470"/>
    <lineage>
        <taxon>Bacteria</taxon>
        <taxon>Pseudomonadati</taxon>
        <taxon>Pseudomonadota</taxon>
        <taxon>Gammaproteobacteria</taxon>
        <taxon>Enterobacterales</taxon>
        <taxon>Enterobacteriaceae</taxon>
        <taxon>Silvania</taxon>
    </lineage>
</organism>
<evidence type="ECO:0000313" key="2">
    <source>
        <dbReference type="EMBL" id="MCU6669790.1"/>
    </source>
</evidence>
<dbReference type="Proteomes" id="UP001061282">
    <property type="component" value="Unassembled WGS sequence"/>
</dbReference>
<comment type="caution">
    <text evidence="2">The sequence shown here is derived from an EMBL/GenBank/DDBJ whole genome shotgun (WGS) entry which is preliminary data.</text>
</comment>
<feature type="signal peptide" evidence="1">
    <location>
        <begin position="1"/>
        <end position="19"/>
    </location>
</feature>
<evidence type="ECO:0000256" key="1">
    <source>
        <dbReference type="SAM" id="SignalP"/>
    </source>
</evidence>
<dbReference type="RefSeq" id="WP_271268341.1">
    <property type="nucleotide sequence ID" value="NZ_JAMGZJ010000076.1"/>
</dbReference>
<dbReference type="AlphaFoldDB" id="A0A9J6QKB9"/>
<protein>
    <submittedName>
        <fullName evidence="2">Uncharacterized protein</fullName>
    </submittedName>
</protein>
<accession>A0A9J6QKB9</accession>